<dbReference type="AlphaFoldDB" id="A0A3D8PPM9"/>
<reference evidence="2" key="1">
    <citation type="submission" date="2017-11" db="EMBL/GenBank/DDBJ databases">
        <authorList>
            <person name="Zhu W."/>
        </authorList>
    </citation>
    <scope>NUCLEOTIDE SEQUENCE [LARGE SCALE GENOMIC DNA]</scope>
    <source>
        <strain evidence="2">CAU 1051</strain>
    </source>
</reference>
<gene>
    <name evidence="1" type="ORF">CWR45_09965</name>
</gene>
<evidence type="ECO:0000313" key="2">
    <source>
        <dbReference type="Proteomes" id="UP000256520"/>
    </source>
</evidence>
<dbReference type="Proteomes" id="UP000256520">
    <property type="component" value="Unassembled WGS sequence"/>
</dbReference>
<sequence>MTQYYIAVTYDVCERNNLYEDMNEYPLDMSIDIDKQVREFAKTDVAPIIKVFESDTSDLKELRLYKEYKFKEYECGCNQ</sequence>
<organism evidence="1 2">
    <name type="scientific">Oceanobacillus chungangensis</name>
    <dbReference type="NCBI Taxonomy" id="1229152"/>
    <lineage>
        <taxon>Bacteria</taxon>
        <taxon>Bacillati</taxon>
        <taxon>Bacillota</taxon>
        <taxon>Bacilli</taxon>
        <taxon>Bacillales</taxon>
        <taxon>Bacillaceae</taxon>
        <taxon>Oceanobacillus</taxon>
    </lineage>
</organism>
<keyword evidence="2" id="KW-1185">Reference proteome</keyword>
<evidence type="ECO:0000313" key="1">
    <source>
        <dbReference type="EMBL" id="RDW17662.1"/>
    </source>
</evidence>
<dbReference type="RefSeq" id="WP_115749731.1">
    <property type="nucleotide sequence ID" value="NZ_PIOD01000011.1"/>
</dbReference>
<name>A0A3D8PPM9_9BACI</name>
<dbReference type="OrthoDB" id="2720707at2"/>
<protein>
    <submittedName>
        <fullName evidence="1">Uncharacterized protein</fullName>
    </submittedName>
</protein>
<proteinExistence type="predicted"/>
<comment type="caution">
    <text evidence="1">The sequence shown here is derived from an EMBL/GenBank/DDBJ whole genome shotgun (WGS) entry which is preliminary data.</text>
</comment>
<dbReference type="EMBL" id="PIOD01000011">
    <property type="protein sequence ID" value="RDW17662.1"/>
    <property type="molecule type" value="Genomic_DNA"/>
</dbReference>
<accession>A0A3D8PPM9</accession>